<evidence type="ECO:0000256" key="1">
    <source>
        <dbReference type="ARBA" id="ARBA00022603"/>
    </source>
</evidence>
<dbReference type="EMBL" id="FNPC01000003">
    <property type="protein sequence ID" value="SDY16814.1"/>
    <property type="molecule type" value="Genomic_DNA"/>
</dbReference>
<keyword evidence="1 5" id="KW-0489">Methyltransferase</keyword>
<dbReference type="InterPro" id="IPR029063">
    <property type="entry name" value="SAM-dependent_MTases_sf"/>
</dbReference>
<gene>
    <name evidence="5" type="ORF">SAMN05216564_103350</name>
</gene>
<evidence type="ECO:0000313" key="6">
    <source>
        <dbReference type="Proteomes" id="UP000199079"/>
    </source>
</evidence>
<organism evidence="5 6">
    <name type="scientific">Halopenitus persicus</name>
    <dbReference type="NCBI Taxonomy" id="1048396"/>
    <lineage>
        <taxon>Archaea</taxon>
        <taxon>Methanobacteriati</taxon>
        <taxon>Methanobacteriota</taxon>
        <taxon>Stenosarchaea group</taxon>
        <taxon>Halobacteria</taxon>
        <taxon>Halobacteriales</taxon>
        <taxon>Haloferacaceae</taxon>
        <taxon>Halopenitus</taxon>
    </lineage>
</organism>
<protein>
    <submittedName>
        <fullName evidence="5">Methyltransferase domain-containing protein</fullName>
    </submittedName>
</protein>
<name>A0A1H3HPV1_9EURY</name>
<dbReference type="GO" id="GO:0032259">
    <property type="term" value="P:methylation"/>
    <property type="evidence" value="ECO:0007669"/>
    <property type="project" value="UniProtKB-KW"/>
</dbReference>
<sequence length="271" mass="28854">MDGEMMSDGPTDDEATGGETTDGETTTEGSDRSEASVGRDHDPIATYDRIAAHFSKTREYAWPEVESFLANRTAVRAIDVGCGNGRHTELLADRADAAVGVDASRGLLAEARTRAADRGVDASFLQGDAATLPVATDAADLGVYVATVHHLRPRRRRVRSLNELARVLAPEGIALVSTWSTAHDRFADVDPVADADVRAVTGADGTPIGFDTTVDWTLPGGETVPRFYHIYTPDGFRADLAASDLSVESFEVSSGNCYVTVRPSDGDAPKE</sequence>
<dbReference type="Pfam" id="PF13649">
    <property type="entry name" value="Methyltransf_25"/>
    <property type="match status" value="1"/>
</dbReference>
<dbReference type="InterPro" id="IPR051422">
    <property type="entry name" value="AlkB_tRNA_MeTrf/Diox"/>
</dbReference>
<dbReference type="GO" id="GO:0008168">
    <property type="term" value="F:methyltransferase activity"/>
    <property type="evidence" value="ECO:0007669"/>
    <property type="project" value="UniProtKB-KW"/>
</dbReference>
<feature type="compositionally biased region" description="Acidic residues" evidence="3">
    <location>
        <begin position="1"/>
        <end position="16"/>
    </location>
</feature>
<evidence type="ECO:0000259" key="4">
    <source>
        <dbReference type="Pfam" id="PF13649"/>
    </source>
</evidence>
<keyword evidence="2 5" id="KW-0808">Transferase</keyword>
<feature type="domain" description="Methyltransferase" evidence="4">
    <location>
        <begin position="78"/>
        <end position="172"/>
    </location>
</feature>
<evidence type="ECO:0000256" key="2">
    <source>
        <dbReference type="ARBA" id="ARBA00022679"/>
    </source>
</evidence>
<dbReference type="AlphaFoldDB" id="A0A1H3HPV1"/>
<evidence type="ECO:0000313" key="5">
    <source>
        <dbReference type="EMBL" id="SDY16814.1"/>
    </source>
</evidence>
<dbReference type="InterPro" id="IPR041698">
    <property type="entry name" value="Methyltransf_25"/>
</dbReference>
<dbReference type="Gene3D" id="3.40.50.150">
    <property type="entry name" value="Vaccinia Virus protein VP39"/>
    <property type="match status" value="1"/>
</dbReference>
<feature type="compositionally biased region" description="Low complexity" evidence="3">
    <location>
        <begin position="17"/>
        <end position="28"/>
    </location>
</feature>
<dbReference type="SUPFAM" id="SSF53335">
    <property type="entry name" value="S-adenosyl-L-methionine-dependent methyltransferases"/>
    <property type="match status" value="1"/>
</dbReference>
<keyword evidence="6" id="KW-1185">Reference proteome</keyword>
<feature type="region of interest" description="Disordered" evidence="3">
    <location>
        <begin position="1"/>
        <end position="42"/>
    </location>
</feature>
<dbReference type="Proteomes" id="UP000199079">
    <property type="component" value="Unassembled WGS sequence"/>
</dbReference>
<reference evidence="6" key="1">
    <citation type="submission" date="2016-10" db="EMBL/GenBank/DDBJ databases">
        <authorList>
            <person name="Varghese N."/>
            <person name="Submissions S."/>
        </authorList>
    </citation>
    <scope>NUCLEOTIDE SEQUENCE [LARGE SCALE GENOMIC DNA]</scope>
    <source>
        <strain evidence="6">DC30,IBRC 10041,KCTC 4046</strain>
    </source>
</reference>
<accession>A0A1H3HPV1</accession>
<dbReference type="PANTHER" id="PTHR13069:SF21">
    <property type="entry name" value="ALKYLATED DNA REPAIR PROTEIN ALKB HOMOLOG 8"/>
    <property type="match status" value="1"/>
</dbReference>
<dbReference type="PANTHER" id="PTHR13069">
    <property type="entry name" value="ALKYLATED DNA REPAIR PROTEIN ALKB HOMOLOG 8"/>
    <property type="match status" value="1"/>
</dbReference>
<dbReference type="CDD" id="cd02440">
    <property type="entry name" value="AdoMet_MTases"/>
    <property type="match status" value="1"/>
</dbReference>
<feature type="compositionally biased region" description="Basic and acidic residues" evidence="3">
    <location>
        <begin position="29"/>
        <end position="42"/>
    </location>
</feature>
<evidence type="ECO:0000256" key="3">
    <source>
        <dbReference type="SAM" id="MobiDB-lite"/>
    </source>
</evidence>
<proteinExistence type="predicted"/>